<proteinExistence type="predicted"/>
<sequence length="148" mass="16702">MGVAICLSIDQGKLLGKHRVVEASDRKGRGSDDESRGAQLPKSLTSIRMEWTRRSATMSHRRIYRLRRKGCRCEATDSSAMSLATSWYRRGGTSMESSIPCSRGERALVVKGVKEMENAEAYFKYQDKAKGKRPMNFIRQVSMGFSSR</sequence>
<feature type="compositionally biased region" description="Basic and acidic residues" evidence="1">
    <location>
        <begin position="23"/>
        <end position="36"/>
    </location>
</feature>
<name>A0A445MM20_ENSVE</name>
<evidence type="ECO:0000256" key="1">
    <source>
        <dbReference type="SAM" id="MobiDB-lite"/>
    </source>
</evidence>
<dbReference type="EMBL" id="KV876648">
    <property type="protein sequence ID" value="RZR75251.1"/>
    <property type="molecule type" value="Genomic_DNA"/>
</dbReference>
<evidence type="ECO:0000313" key="2">
    <source>
        <dbReference type="EMBL" id="RZR75251.1"/>
    </source>
</evidence>
<accession>A0A445MM20</accession>
<dbReference type="AlphaFoldDB" id="A0A445MM20"/>
<protein>
    <submittedName>
        <fullName evidence="2">Uncharacterized protein</fullName>
    </submittedName>
</protein>
<gene>
    <name evidence="2" type="ORF">BHM03_00052668</name>
</gene>
<feature type="region of interest" description="Disordered" evidence="1">
    <location>
        <begin position="23"/>
        <end position="42"/>
    </location>
</feature>
<organism evidence="2">
    <name type="scientific">Ensete ventricosum</name>
    <name type="common">Abyssinian banana</name>
    <name type="synonym">Musa ensete</name>
    <dbReference type="NCBI Taxonomy" id="4639"/>
    <lineage>
        <taxon>Eukaryota</taxon>
        <taxon>Viridiplantae</taxon>
        <taxon>Streptophyta</taxon>
        <taxon>Embryophyta</taxon>
        <taxon>Tracheophyta</taxon>
        <taxon>Spermatophyta</taxon>
        <taxon>Magnoliopsida</taxon>
        <taxon>Liliopsida</taxon>
        <taxon>Zingiberales</taxon>
        <taxon>Musaceae</taxon>
        <taxon>Ensete</taxon>
    </lineage>
</organism>
<reference evidence="2" key="1">
    <citation type="journal article" date="2018" name="Data Brief">
        <title>Genome sequence data from 17 accessions of Ensete ventricosum, a staple food crop for millions in Ethiopia.</title>
        <authorList>
            <person name="Yemataw Z."/>
            <person name="Muzemil S."/>
            <person name="Ambachew D."/>
            <person name="Tripathi L."/>
            <person name="Tesfaye K."/>
            <person name="Chala A."/>
            <person name="Farbos A."/>
            <person name="O'Neill P."/>
            <person name="Moore K."/>
            <person name="Grant M."/>
            <person name="Studholme D.J."/>
        </authorList>
    </citation>
    <scope>NUCLEOTIDE SEQUENCE [LARGE SCALE GENOMIC DNA]</scope>
    <source>
        <tissue evidence="2">Leaf</tissue>
    </source>
</reference>
<dbReference type="Proteomes" id="UP000290560">
    <property type="component" value="Unassembled WGS sequence"/>
</dbReference>